<name>A0ABD1T720_9LAMI</name>
<proteinExistence type="predicted"/>
<accession>A0ABD1T720</accession>
<evidence type="ECO:0000313" key="1">
    <source>
        <dbReference type="EMBL" id="KAL2508527.1"/>
    </source>
</evidence>
<protein>
    <submittedName>
        <fullName evidence="1">Uncharacterized protein</fullName>
    </submittedName>
</protein>
<comment type="caution">
    <text evidence="1">The sequence shown here is derived from an EMBL/GenBank/DDBJ whole genome shotgun (WGS) entry which is preliminary data.</text>
</comment>
<dbReference type="EMBL" id="JBFOLJ010000009">
    <property type="protein sequence ID" value="KAL2508527.1"/>
    <property type="molecule type" value="Genomic_DNA"/>
</dbReference>
<organism evidence="1 2">
    <name type="scientific">Forsythia ovata</name>
    <dbReference type="NCBI Taxonomy" id="205694"/>
    <lineage>
        <taxon>Eukaryota</taxon>
        <taxon>Viridiplantae</taxon>
        <taxon>Streptophyta</taxon>
        <taxon>Embryophyta</taxon>
        <taxon>Tracheophyta</taxon>
        <taxon>Spermatophyta</taxon>
        <taxon>Magnoliopsida</taxon>
        <taxon>eudicotyledons</taxon>
        <taxon>Gunneridae</taxon>
        <taxon>Pentapetalae</taxon>
        <taxon>asterids</taxon>
        <taxon>lamiids</taxon>
        <taxon>Lamiales</taxon>
        <taxon>Oleaceae</taxon>
        <taxon>Forsythieae</taxon>
        <taxon>Forsythia</taxon>
    </lineage>
</organism>
<reference evidence="2" key="1">
    <citation type="submission" date="2024-07" db="EMBL/GenBank/DDBJ databases">
        <title>Two chromosome-level genome assemblies of Korean endemic species Abeliophyllum distichum and Forsythia ovata (Oleaceae).</title>
        <authorList>
            <person name="Jang H."/>
        </authorList>
    </citation>
    <scope>NUCLEOTIDE SEQUENCE [LARGE SCALE GENOMIC DNA]</scope>
</reference>
<evidence type="ECO:0000313" key="2">
    <source>
        <dbReference type="Proteomes" id="UP001604277"/>
    </source>
</evidence>
<gene>
    <name evidence="1" type="ORF">Fot_32174</name>
</gene>
<dbReference type="Proteomes" id="UP001604277">
    <property type="component" value="Unassembled WGS sequence"/>
</dbReference>
<dbReference type="AlphaFoldDB" id="A0ABD1T720"/>
<sequence>METFHNIRFSRLQLLIDALGRIFFEVKPSILGQFSIEPKQHQIFLGVVGVNRHTKYPTKGLLRARSTYNEIDIVERLDHIGKPQRKHEEGCRNTVYWFPHFGIYAEYSE</sequence>
<keyword evidence="2" id="KW-1185">Reference proteome</keyword>